<feature type="domain" description="Methyltransferase type 11" evidence="3">
    <location>
        <begin position="4"/>
        <end position="88"/>
    </location>
</feature>
<evidence type="ECO:0000313" key="4">
    <source>
        <dbReference type="EMBL" id="SPZ02587.1"/>
    </source>
</evidence>
<accession>A0A2X2C3I1</accession>
<dbReference type="Pfam" id="PF08241">
    <property type="entry name" value="Methyltransf_11"/>
    <property type="match status" value="1"/>
</dbReference>
<dbReference type="InterPro" id="IPR050602">
    <property type="entry name" value="Malonyl-ACP_OMT"/>
</dbReference>
<evidence type="ECO:0000259" key="3">
    <source>
        <dbReference type="Pfam" id="PF08241"/>
    </source>
</evidence>
<dbReference type="PANTHER" id="PTHR13090">
    <property type="entry name" value="ARGININE-HYDROXYLASE NDUFAF5, MITOCHONDRIAL"/>
    <property type="match status" value="1"/>
</dbReference>
<dbReference type="EMBL" id="UAUE01000031">
    <property type="protein sequence ID" value="SPZ02587.1"/>
    <property type="molecule type" value="Genomic_DNA"/>
</dbReference>
<evidence type="ECO:0000256" key="2">
    <source>
        <dbReference type="ARBA" id="ARBA00022679"/>
    </source>
</evidence>
<dbReference type="GO" id="GO:0008757">
    <property type="term" value="F:S-adenosylmethionine-dependent methyltransferase activity"/>
    <property type="evidence" value="ECO:0007669"/>
    <property type="project" value="InterPro"/>
</dbReference>
<name>A0A2X2C3I1_PROMI</name>
<reference evidence="4 5" key="1">
    <citation type="submission" date="2018-06" db="EMBL/GenBank/DDBJ databases">
        <authorList>
            <consortium name="Pathogen Informatics"/>
            <person name="Doyle S."/>
        </authorList>
    </citation>
    <scope>NUCLEOTIDE SEQUENCE [LARGE SCALE GENOMIC DNA]</scope>
    <source>
        <strain evidence="4 5">NCTC10975</strain>
    </source>
</reference>
<dbReference type="Gene3D" id="3.40.50.150">
    <property type="entry name" value="Vaccinia Virus protein VP39"/>
    <property type="match status" value="1"/>
</dbReference>
<dbReference type="AlphaFoldDB" id="A0A2X2C3I1"/>
<organism evidence="4 5">
    <name type="scientific">Proteus mirabilis</name>
    <dbReference type="NCBI Taxonomy" id="584"/>
    <lineage>
        <taxon>Bacteria</taxon>
        <taxon>Pseudomonadati</taxon>
        <taxon>Pseudomonadota</taxon>
        <taxon>Gammaproteobacteria</taxon>
        <taxon>Enterobacterales</taxon>
        <taxon>Morganellaceae</taxon>
        <taxon>Proteus</taxon>
    </lineage>
</organism>
<proteinExistence type="predicted"/>
<evidence type="ECO:0000256" key="1">
    <source>
        <dbReference type="ARBA" id="ARBA00022603"/>
    </source>
</evidence>
<dbReference type="InterPro" id="IPR013216">
    <property type="entry name" value="Methyltransf_11"/>
</dbReference>
<dbReference type="GO" id="GO:0032259">
    <property type="term" value="P:methylation"/>
    <property type="evidence" value="ECO:0007669"/>
    <property type="project" value="UniProtKB-KW"/>
</dbReference>
<gene>
    <name evidence="4" type="primary">bioC</name>
    <name evidence="4" type="ORF">NCTC10975_04557</name>
</gene>
<dbReference type="InterPro" id="IPR029063">
    <property type="entry name" value="SAM-dependent_MTases_sf"/>
</dbReference>
<dbReference type="PANTHER" id="PTHR13090:SF1">
    <property type="entry name" value="ARGININE-HYDROXYLASE NDUFAF5, MITOCHONDRIAL"/>
    <property type="match status" value="1"/>
</dbReference>
<keyword evidence="2 4" id="KW-0808">Transferase</keyword>
<dbReference type="GO" id="GO:0102130">
    <property type="term" value="F:malonyl-CoA methyltransferase activity"/>
    <property type="evidence" value="ECO:0007669"/>
    <property type="project" value="UniProtKB-EC"/>
</dbReference>
<evidence type="ECO:0000313" key="5">
    <source>
        <dbReference type="Proteomes" id="UP000251485"/>
    </source>
</evidence>
<protein>
    <submittedName>
        <fullName evidence="4">Biotin synthesis protein BioC</fullName>
        <ecNumber evidence="4">2.1.1.197</ecNumber>
    </submittedName>
</protein>
<dbReference type="EC" id="2.1.1.197" evidence="4"/>
<dbReference type="SUPFAM" id="SSF53335">
    <property type="entry name" value="S-adenosyl-L-methionine-dependent methyltransferases"/>
    <property type="match status" value="1"/>
</dbReference>
<keyword evidence="1 4" id="KW-0489">Methyltransferase</keyword>
<dbReference type="Proteomes" id="UP000251485">
    <property type="component" value="Unassembled WGS sequence"/>
</dbReference>
<sequence>MALGISVKKWRQQGRFVIALDLSHAMLQVARQQQRANCYLQSDIEHCALTPHSIDIVFSNLAMQWCDDLAIAVNSLMSVVNPQGALYFSTLATSTLQEVRDAWQFLDNHQHVNPFLSYQQIEQACSGFQYQFVTEKVTEQYASLPELFASLKGVGANFVQGERPKGLMTRQKLRQLEQVWRKTDSGKYLLTYELVIGKISHG</sequence>